<dbReference type="InterPro" id="IPR026504">
    <property type="entry name" value="MNS1"/>
</dbReference>
<dbReference type="GO" id="GO:0051321">
    <property type="term" value="P:meiotic cell cycle"/>
    <property type="evidence" value="ECO:0007669"/>
    <property type="project" value="UniProtKB-KW"/>
</dbReference>
<evidence type="ECO:0000256" key="7">
    <source>
        <dbReference type="ARBA" id="ARBA00023054"/>
    </source>
</evidence>
<dbReference type="Pfam" id="PF13868">
    <property type="entry name" value="TPH"/>
    <property type="match status" value="1"/>
</dbReference>
<dbReference type="PANTHER" id="PTHR19265">
    <property type="entry name" value="MEIOSIS-SPECIFIC NUCLEAR STRUCTURAL PROTEIN 1"/>
    <property type="match status" value="1"/>
</dbReference>
<evidence type="ECO:0000256" key="5">
    <source>
        <dbReference type="ARBA" id="ARBA00022490"/>
    </source>
</evidence>
<comment type="function">
    <text evidence="13">Microtubule inner protein (MIP) part of the dynein-decorated doublet microtubules (DMTs) in cilia axoneme, which is required for motile cilia beating. May play a role in the control of meiotic division and germ cell differentiation through regulation of pairing and recombination during meiosis. Required for sperm flagella assembly. May play a role in the assembly and function of the outer dynein arm-docking complex (ODA-DC). ODA-DC mediates outer dynein arms (ODA) binding onto the axonemal doublet microtubules.</text>
</comment>
<evidence type="ECO:0000313" key="19">
    <source>
        <dbReference type="Proteomes" id="UP000290189"/>
    </source>
</evidence>
<protein>
    <recommendedName>
        <fullName evidence="4">Meiosis-specific nuclear structural protein 1</fullName>
    </recommendedName>
</protein>
<evidence type="ECO:0000256" key="9">
    <source>
        <dbReference type="ARBA" id="ARBA00023212"/>
    </source>
</evidence>
<proteinExistence type="inferred from homology"/>
<dbReference type="EMBL" id="OVEO01000017">
    <property type="protein sequence ID" value="SPR01479.1"/>
    <property type="molecule type" value="Genomic_DNA"/>
</dbReference>
<keyword evidence="17" id="KW-0496">Mitochondrion</keyword>
<keyword evidence="7 14" id="KW-0175">Coiled coil</keyword>
<evidence type="ECO:0000256" key="10">
    <source>
        <dbReference type="ARBA" id="ARBA00023242"/>
    </source>
</evidence>
<keyword evidence="10" id="KW-0539">Nucleus</keyword>
<evidence type="ECO:0000256" key="6">
    <source>
        <dbReference type="ARBA" id="ARBA00022846"/>
    </source>
</evidence>
<evidence type="ECO:0000256" key="4">
    <source>
        <dbReference type="ARBA" id="ARBA00014813"/>
    </source>
</evidence>
<keyword evidence="8" id="KW-0969">Cilium</keyword>
<dbReference type="GO" id="GO:0005634">
    <property type="term" value="C:nucleus"/>
    <property type="evidence" value="ECO:0007669"/>
    <property type="project" value="UniProtKB-SubCell"/>
</dbReference>
<dbReference type="OrthoDB" id="197839at2759"/>
<dbReference type="PANTHER" id="PTHR19265:SF0">
    <property type="entry name" value="MEIOSIS-SPECIFIC NUCLEAR STRUCTURAL PROTEIN 1"/>
    <property type="match status" value="1"/>
</dbReference>
<feature type="coiled-coil region" evidence="14">
    <location>
        <begin position="389"/>
        <end position="449"/>
    </location>
</feature>
<comment type="subcellular location">
    <subcellularLocation>
        <location evidence="2">Cytoplasm</location>
        <location evidence="2">Cytoskeleton</location>
        <location evidence="2">Flagellum axoneme</location>
    </subcellularLocation>
    <subcellularLocation>
        <location evidence="1">Nucleus</location>
    </subcellularLocation>
</comment>
<reference evidence="17 19" key="2">
    <citation type="submission" date="2018-03" db="EMBL/GenBank/DDBJ databases">
        <authorList>
            <person name="Fogelqvist J."/>
        </authorList>
    </citation>
    <scope>NUCLEOTIDE SEQUENCE [LARGE SCALE GENOMIC DNA]</scope>
</reference>
<feature type="coiled-coil region" evidence="14">
    <location>
        <begin position="217"/>
        <end position="351"/>
    </location>
</feature>
<dbReference type="Proteomes" id="UP000290189">
    <property type="component" value="Unassembled WGS sequence"/>
</dbReference>
<feature type="coiled-coil region" evidence="14">
    <location>
        <begin position="116"/>
        <end position="170"/>
    </location>
</feature>
<geneLocation type="mitochondrion" evidence="17"/>
<evidence type="ECO:0000313" key="18">
    <source>
        <dbReference type="Proteomes" id="UP000039324"/>
    </source>
</evidence>
<keyword evidence="5" id="KW-0963">Cytoplasm</keyword>
<evidence type="ECO:0000256" key="13">
    <source>
        <dbReference type="ARBA" id="ARBA00046114"/>
    </source>
</evidence>
<gene>
    <name evidence="16" type="ORF">PBRA_008700</name>
    <name evidence="17" type="ORF">PLBR_LOCUS8694</name>
</gene>
<evidence type="ECO:0000313" key="17">
    <source>
        <dbReference type="EMBL" id="SPR01479.1"/>
    </source>
</evidence>
<feature type="domain" description="Trichohyalin-plectin-homology" evidence="15">
    <location>
        <begin position="109"/>
        <end position="459"/>
    </location>
</feature>
<evidence type="ECO:0000256" key="14">
    <source>
        <dbReference type="SAM" id="Coils"/>
    </source>
</evidence>
<evidence type="ECO:0000256" key="1">
    <source>
        <dbReference type="ARBA" id="ARBA00004123"/>
    </source>
</evidence>
<organism evidence="16 18">
    <name type="scientific">Plasmodiophora brassicae</name>
    <name type="common">Clubroot disease agent</name>
    <dbReference type="NCBI Taxonomy" id="37360"/>
    <lineage>
        <taxon>Eukaryota</taxon>
        <taxon>Sar</taxon>
        <taxon>Rhizaria</taxon>
        <taxon>Endomyxa</taxon>
        <taxon>Phytomyxea</taxon>
        <taxon>Plasmodiophorida</taxon>
        <taxon>Plasmodiophoridae</taxon>
        <taxon>Plasmodiophora</taxon>
    </lineage>
</organism>
<comment type="similarity">
    <text evidence="3">Belongs to the MNS1 family.</text>
</comment>
<dbReference type="InterPro" id="IPR043597">
    <property type="entry name" value="TPH_dom"/>
</dbReference>
<evidence type="ECO:0000259" key="15">
    <source>
        <dbReference type="Pfam" id="PF13868"/>
    </source>
</evidence>
<evidence type="ECO:0000256" key="3">
    <source>
        <dbReference type="ARBA" id="ARBA00009158"/>
    </source>
</evidence>
<dbReference type="OMA" id="QIRNQMV"/>
<dbReference type="Proteomes" id="UP000039324">
    <property type="component" value="Unassembled WGS sequence"/>
</dbReference>
<dbReference type="AlphaFoldDB" id="A0A0G4J2A5"/>
<evidence type="ECO:0000313" key="16">
    <source>
        <dbReference type="EMBL" id="CEP01758.1"/>
    </source>
</evidence>
<keyword evidence="12" id="KW-0966">Cell projection</keyword>
<keyword evidence="9" id="KW-0206">Cytoskeleton</keyword>
<keyword evidence="6" id="KW-0282">Flagellum</keyword>
<reference evidence="16 18" key="1">
    <citation type="submission" date="2015-02" db="EMBL/GenBank/DDBJ databases">
        <authorList>
            <person name="Chooi Y.-H."/>
        </authorList>
    </citation>
    <scope>NUCLEOTIDE SEQUENCE [LARGE SCALE GENOMIC DNA]</scope>
    <source>
        <strain evidence="16">E3</strain>
    </source>
</reference>
<keyword evidence="18" id="KW-1185">Reference proteome</keyword>
<evidence type="ECO:0000256" key="12">
    <source>
        <dbReference type="ARBA" id="ARBA00023273"/>
    </source>
</evidence>
<sequence length="486" mass="58251">MASRTARGFDLRMAAERRAEAEISKLSDTLKAHASIKAEVASDHRVEQMRRDRERRLREAEAKQGAILEQKLRQEYEARIFDKQQQCLVAELQRRKSAQASEDARIRRLCDQSEELRALKDKLAAAQMNKERHAQMEANLRIKREKVAKEVELEARLLREREQAEKWERERVEGRQVNLGNLKDDLDRQIQDRQQKKLVAYEEFLQEKKQVDDIVRRVHDQERLQEEEKTKKRAELREMLHKYEVERRTMKIKLKENEAAEMRKLEEWARSQEQRLSEVAAKKEEQKAREAAKYRRVAADMDNARKEQEETEQLLIELFIEEADQKIRQAAEDREARRLALRREMQEAHRQQQILIERKRCQEKEQEEALRARMMAKFAEDSRVEQMNAERARRAKLEHRRMVQKALEERRAMFEAERAEEIAAAQRQRDEEEQRLLIVERERERMLKEYARKLREYLPRGVLRNEQDRRVVFGSDTPEQSAAGAD</sequence>
<name>A0A0G4J2A5_PLABS</name>
<dbReference type="STRING" id="37360.A0A0G4J2A5"/>
<accession>A0A0G4J2A5</accession>
<evidence type="ECO:0000256" key="11">
    <source>
        <dbReference type="ARBA" id="ARBA00023254"/>
    </source>
</evidence>
<dbReference type="EMBL" id="CDSF01000117">
    <property type="protein sequence ID" value="CEP01758.1"/>
    <property type="molecule type" value="Genomic_DNA"/>
</dbReference>
<keyword evidence="11" id="KW-0469">Meiosis</keyword>
<evidence type="ECO:0000256" key="8">
    <source>
        <dbReference type="ARBA" id="ARBA00023069"/>
    </source>
</evidence>
<evidence type="ECO:0000256" key="2">
    <source>
        <dbReference type="ARBA" id="ARBA00004611"/>
    </source>
</evidence>